<name>A0AAW1WVX7_RUBAR</name>
<protein>
    <recommendedName>
        <fullName evidence="4">Transmembrane protein</fullName>
    </recommendedName>
</protein>
<evidence type="ECO:0000256" key="1">
    <source>
        <dbReference type="SAM" id="Phobius"/>
    </source>
</evidence>
<sequence>MVLQHPPRKNPTLHRPHCFLSPLPPPLILLPQARPNWLPRRLRLPLRLLQTHLPRPPPHILSSLSPDLQSHPQVLRSAARFPGAHQNYDKSMHDLDWYEKRRVVGENSGNNKPLKLVLGTRCGCAAVVSAGLIWMGTVWWWLVKARRSTGELQQCGDAAMCSAGEESTSSRQKSIGVEEIVAEEELHWAWRRRRGELA</sequence>
<dbReference type="EMBL" id="JBEDUW010000005">
    <property type="protein sequence ID" value="KAK9928786.1"/>
    <property type="molecule type" value="Genomic_DNA"/>
</dbReference>
<dbReference type="Proteomes" id="UP001457282">
    <property type="component" value="Unassembled WGS sequence"/>
</dbReference>
<feature type="transmembrane region" description="Helical" evidence="1">
    <location>
        <begin position="122"/>
        <end position="142"/>
    </location>
</feature>
<organism evidence="2 3">
    <name type="scientific">Rubus argutus</name>
    <name type="common">Southern blackberry</name>
    <dbReference type="NCBI Taxonomy" id="59490"/>
    <lineage>
        <taxon>Eukaryota</taxon>
        <taxon>Viridiplantae</taxon>
        <taxon>Streptophyta</taxon>
        <taxon>Embryophyta</taxon>
        <taxon>Tracheophyta</taxon>
        <taxon>Spermatophyta</taxon>
        <taxon>Magnoliopsida</taxon>
        <taxon>eudicotyledons</taxon>
        <taxon>Gunneridae</taxon>
        <taxon>Pentapetalae</taxon>
        <taxon>rosids</taxon>
        <taxon>fabids</taxon>
        <taxon>Rosales</taxon>
        <taxon>Rosaceae</taxon>
        <taxon>Rosoideae</taxon>
        <taxon>Rosoideae incertae sedis</taxon>
        <taxon>Rubus</taxon>
    </lineage>
</organism>
<proteinExistence type="predicted"/>
<keyword evidence="1" id="KW-1133">Transmembrane helix</keyword>
<comment type="caution">
    <text evidence="2">The sequence shown here is derived from an EMBL/GenBank/DDBJ whole genome shotgun (WGS) entry which is preliminary data.</text>
</comment>
<keyword evidence="3" id="KW-1185">Reference proteome</keyword>
<evidence type="ECO:0000313" key="3">
    <source>
        <dbReference type="Proteomes" id="UP001457282"/>
    </source>
</evidence>
<keyword evidence="1" id="KW-0812">Transmembrane</keyword>
<accession>A0AAW1WVX7</accession>
<evidence type="ECO:0000313" key="2">
    <source>
        <dbReference type="EMBL" id="KAK9928786.1"/>
    </source>
</evidence>
<reference evidence="2 3" key="1">
    <citation type="journal article" date="2023" name="G3 (Bethesda)">
        <title>A chromosome-length genome assembly and annotation of blackberry (Rubus argutus, cv. 'Hillquist').</title>
        <authorList>
            <person name="Bruna T."/>
            <person name="Aryal R."/>
            <person name="Dudchenko O."/>
            <person name="Sargent D.J."/>
            <person name="Mead D."/>
            <person name="Buti M."/>
            <person name="Cavallini A."/>
            <person name="Hytonen T."/>
            <person name="Andres J."/>
            <person name="Pham M."/>
            <person name="Weisz D."/>
            <person name="Mascagni F."/>
            <person name="Usai G."/>
            <person name="Natali L."/>
            <person name="Bassil N."/>
            <person name="Fernandez G.E."/>
            <person name="Lomsadze A."/>
            <person name="Armour M."/>
            <person name="Olukolu B."/>
            <person name="Poorten T."/>
            <person name="Britton C."/>
            <person name="Davik J."/>
            <person name="Ashrafi H."/>
            <person name="Aiden E.L."/>
            <person name="Borodovsky M."/>
            <person name="Worthington M."/>
        </authorList>
    </citation>
    <scope>NUCLEOTIDE SEQUENCE [LARGE SCALE GENOMIC DNA]</scope>
    <source>
        <strain evidence="2">PI 553951</strain>
    </source>
</reference>
<evidence type="ECO:0008006" key="4">
    <source>
        <dbReference type="Google" id="ProtNLM"/>
    </source>
</evidence>
<dbReference type="AlphaFoldDB" id="A0AAW1WVX7"/>
<gene>
    <name evidence="2" type="ORF">M0R45_025906</name>
</gene>
<keyword evidence="1" id="KW-0472">Membrane</keyword>